<proteinExistence type="predicted"/>
<protein>
    <submittedName>
        <fullName evidence="3">Uncharacterized protein LOC136081369</fullName>
    </submittedName>
</protein>
<dbReference type="PANTHER" id="PTHR11439">
    <property type="entry name" value="GAG-POL-RELATED RETROTRANSPOSON"/>
    <property type="match status" value="1"/>
</dbReference>
<accession>A0ABM4BZQ5</accession>
<evidence type="ECO:0000259" key="1">
    <source>
        <dbReference type="Pfam" id="PF07727"/>
    </source>
</evidence>
<dbReference type="InterPro" id="IPR013103">
    <property type="entry name" value="RVT_2"/>
</dbReference>
<dbReference type="SUPFAM" id="SSF56672">
    <property type="entry name" value="DNA/RNA polymerases"/>
    <property type="match status" value="1"/>
</dbReference>
<dbReference type="CDD" id="cd09272">
    <property type="entry name" value="RNase_HI_RT_Ty1"/>
    <property type="match status" value="1"/>
</dbReference>
<evidence type="ECO:0000313" key="2">
    <source>
        <dbReference type="Proteomes" id="UP001652625"/>
    </source>
</evidence>
<keyword evidence="2" id="KW-1185">Reference proteome</keyword>
<gene>
    <name evidence="3" type="primary">LOC136081369</name>
</gene>
<sequence>MILVWVDDIIIAANSNQLLFEVKKKLSRRFKMKDLGPLTSFLGIQFNSTNNCVTMNQSDYLQNVLHKFGFFDCKPRSTPCEQVPNSYQDQESTESSDSDIKLYRQMVGSLHYAMTCTRPDLSYVVTILSQHISKPNSADWTMINPVFRYIKYTLDYFLTFRKDDELKLYAYCDVDWASSFEDRHSISGYYFSLSKNGPVISWKSWKQASIALSTCKAEYMAISAACQEMSYLSKLLKELLQINFEPVNLRNDNQGAIALVKNPIKHMKSKHIDIRYHFVR</sequence>
<organism evidence="2 3">
    <name type="scientific">Hydra vulgaris</name>
    <name type="common">Hydra</name>
    <name type="synonym">Hydra attenuata</name>
    <dbReference type="NCBI Taxonomy" id="6087"/>
    <lineage>
        <taxon>Eukaryota</taxon>
        <taxon>Metazoa</taxon>
        <taxon>Cnidaria</taxon>
        <taxon>Hydrozoa</taxon>
        <taxon>Hydroidolina</taxon>
        <taxon>Anthoathecata</taxon>
        <taxon>Aplanulata</taxon>
        <taxon>Hydridae</taxon>
        <taxon>Hydra</taxon>
    </lineage>
</organism>
<reference evidence="3" key="1">
    <citation type="submission" date="2025-08" db="UniProtKB">
        <authorList>
            <consortium name="RefSeq"/>
        </authorList>
    </citation>
    <scope>IDENTIFICATION</scope>
</reference>
<dbReference type="GeneID" id="136081369"/>
<dbReference type="Proteomes" id="UP001652625">
    <property type="component" value="Chromosome 06"/>
</dbReference>
<dbReference type="Pfam" id="PF07727">
    <property type="entry name" value="RVT_2"/>
    <property type="match status" value="1"/>
</dbReference>
<evidence type="ECO:0000313" key="3">
    <source>
        <dbReference type="RefSeq" id="XP_065654751.1"/>
    </source>
</evidence>
<dbReference type="RefSeq" id="XP_065654751.1">
    <property type="nucleotide sequence ID" value="XM_065798679.1"/>
</dbReference>
<dbReference type="PANTHER" id="PTHR11439:SF483">
    <property type="entry name" value="PEPTIDE SYNTHASE GLIP-LIKE, PUTATIVE (AFU_ORTHOLOGUE AFUA_3G12920)-RELATED"/>
    <property type="match status" value="1"/>
</dbReference>
<name>A0ABM4BZQ5_HYDVU</name>
<feature type="domain" description="Reverse transcriptase Ty1/copia-type" evidence="1">
    <location>
        <begin position="2"/>
        <end position="81"/>
    </location>
</feature>
<dbReference type="InterPro" id="IPR043502">
    <property type="entry name" value="DNA/RNA_pol_sf"/>
</dbReference>